<dbReference type="SUPFAM" id="SSF159006">
    <property type="entry name" value="YopX-like"/>
    <property type="match status" value="1"/>
</dbReference>
<reference evidence="2" key="1">
    <citation type="submission" date="2021-03" db="EMBL/GenBank/DDBJ databases">
        <title>Isolation of Bacillus subtilis from fermented food sample.</title>
        <authorList>
            <person name="Lakshmanan V."/>
            <person name="Athira K."/>
            <person name="Rajagopal K."/>
        </authorList>
    </citation>
    <scope>NUCLEOTIDE SEQUENCE</scope>
    <source>
        <strain evidence="2">S1</strain>
    </source>
</reference>
<evidence type="ECO:0000259" key="1">
    <source>
        <dbReference type="Pfam" id="PF09643"/>
    </source>
</evidence>
<evidence type="ECO:0000313" key="2">
    <source>
        <dbReference type="EMBL" id="MBO3793254.1"/>
    </source>
</evidence>
<dbReference type="Gene3D" id="2.10.70.50">
    <property type="match status" value="1"/>
</dbReference>
<dbReference type="InterPro" id="IPR019096">
    <property type="entry name" value="YopX_protein"/>
</dbReference>
<feature type="domain" description="YopX protein" evidence="1">
    <location>
        <begin position="5"/>
        <end position="124"/>
    </location>
</feature>
<dbReference type="Proteomes" id="UP000665181">
    <property type="component" value="Unassembled WGS sequence"/>
</dbReference>
<gene>
    <name evidence="2" type="ORF">J5227_02760</name>
</gene>
<dbReference type="RefSeq" id="WP_208555910.1">
    <property type="nucleotide sequence ID" value="NZ_JAGFPW010000001.1"/>
</dbReference>
<evidence type="ECO:0000313" key="3">
    <source>
        <dbReference type="Proteomes" id="UP000665181"/>
    </source>
</evidence>
<sequence length="129" mass="15219">MNTAYRVWDGEQMHYWDDEGISLGIIGTQWVLWRNDRYGFQNCITGSHEEGSVLMWGTGLKDKNEKMIYEYDIDMIDNEPMIVVYIDGRFGLKYPENHTYFDDCIAWDECDIRGDVYQNPELLEVAENV</sequence>
<dbReference type="Gene3D" id="2.30.30.290">
    <property type="entry name" value="YopX-like domains"/>
    <property type="match status" value="1"/>
</dbReference>
<proteinExistence type="predicted"/>
<dbReference type="InterPro" id="IPR023385">
    <property type="entry name" value="YopX-like_C"/>
</dbReference>
<organism evidence="2 3">
    <name type="scientific">Bacillus subtilis</name>
    <dbReference type="NCBI Taxonomy" id="1423"/>
    <lineage>
        <taxon>Bacteria</taxon>
        <taxon>Bacillati</taxon>
        <taxon>Bacillota</taxon>
        <taxon>Bacilli</taxon>
        <taxon>Bacillales</taxon>
        <taxon>Bacillaceae</taxon>
        <taxon>Bacillus</taxon>
    </lineage>
</organism>
<name>A0A8I1WCI3_BACIU</name>
<protein>
    <recommendedName>
        <fullName evidence="1">YopX protein domain-containing protein</fullName>
    </recommendedName>
</protein>
<comment type="caution">
    <text evidence="2">The sequence shown here is derived from an EMBL/GenBank/DDBJ whole genome shotgun (WGS) entry which is preliminary data.</text>
</comment>
<dbReference type="AlphaFoldDB" id="A0A8I1WCI3"/>
<accession>A0A8I1WCI3</accession>
<dbReference type="Pfam" id="PF09643">
    <property type="entry name" value="YopX"/>
    <property type="match status" value="1"/>
</dbReference>
<dbReference type="EMBL" id="JAGFPW010000001">
    <property type="protein sequence ID" value="MBO3793254.1"/>
    <property type="molecule type" value="Genomic_DNA"/>
</dbReference>